<protein>
    <recommendedName>
        <fullName evidence="3">ApeA N-terminal domain-containing protein</fullName>
    </recommendedName>
</protein>
<evidence type="ECO:0000313" key="1">
    <source>
        <dbReference type="EMBL" id="QQC64371.1"/>
    </source>
</evidence>
<keyword evidence="2" id="KW-1185">Reference proteome</keyword>
<evidence type="ECO:0008006" key="3">
    <source>
        <dbReference type="Google" id="ProtNLM"/>
    </source>
</evidence>
<gene>
    <name evidence="1" type="ORF">I6I06_02440</name>
</gene>
<dbReference type="EMBL" id="CP066075">
    <property type="protein sequence ID" value="QQC64371.1"/>
    <property type="molecule type" value="Genomic_DNA"/>
</dbReference>
<dbReference type="RefSeq" id="WP_157004120.1">
    <property type="nucleotide sequence ID" value="NZ_CP066075.1"/>
</dbReference>
<name>A0A7T4N349_9BURK</name>
<reference evidence="1 2" key="1">
    <citation type="submission" date="2020-12" db="EMBL/GenBank/DDBJ databases">
        <title>FDA dAtabase for Regulatory Grade micrObial Sequences (FDA-ARGOS): Supporting development and validation of Infectious Disease Dx tests.</title>
        <authorList>
            <person name="Nelson B."/>
            <person name="Plummer A."/>
            <person name="Tallon L."/>
            <person name="Sadzewicz L."/>
            <person name="Zhao X."/>
            <person name="Boylan J."/>
            <person name="Ott S."/>
            <person name="Bowen H."/>
            <person name="Vavikolanu K."/>
            <person name="Mehta A."/>
            <person name="Aluvathingal J."/>
            <person name="Nadendla S."/>
            <person name="Myers T."/>
            <person name="Yan Y."/>
            <person name="Sichtig H."/>
        </authorList>
    </citation>
    <scope>NUCLEOTIDE SEQUENCE [LARGE SCALE GENOMIC DNA]</scope>
    <source>
        <strain evidence="1 2">FDAARGOS_1049</strain>
    </source>
</reference>
<accession>A0A7T4N349</accession>
<evidence type="ECO:0000313" key="2">
    <source>
        <dbReference type="Proteomes" id="UP000595610"/>
    </source>
</evidence>
<sequence length="300" mass="33361">MPIDINAEFIISVAPNVHLSGRAKISVPFRGGPHAQVDLDLSGRRCSVQLSDLCVEPEVMFALAQTGTPVIRNDYPPVLNRLEAEIRSTAEVVLHAWKYLLARDAMIPEGALAGDRLKWKESASNEWKSFPSWVHGSTTVRQVPVLTGATAESLQQMIADDVKPLVGMRYLHRAKAEADPRYRWVDATIAAELSIKEILQMARPETEVLFKHFPSPPLSKLYGEILDAYLGERSPYLKALSSGAEKRNALIHRPIATDIDAVTAQEYVGNVEAAIFHALALLFKGKCYFDLWENLYCGPR</sequence>
<dbReference type="Proteomes" id="UP000595610">
    <property type="component" value="Chromosome 1"/>
</dbReference>
<proteinExistence type="predicted"/>
<dbReference type="KEGG" id="pgis:I6I06_02440"/>
<organism evidence="1 2">
    <name type="scientific">Paraburkholderia ginsengisoli</name>
    <dbReference type="NCBI Taxonomy" id="311231"/>
    <lineage>
        <taxon>Bacteria</taxon>
        <taxon>Pseudomonadati</taxon>
        <taxon>Pseudomonadota</taxon>
        <taxon>Betaproteobacteria</taxon>
        <taxon>Burkholderiales</taxon>
        <taxon>Burkholderiaceae</taxon>
        <taxon>Paraburkholderia</taxon>
    </lineage>
</organism>
<dbReference type="AlphaFoldDB" id="A0A7T4N349"/>